<sequence length="129" mass="14449">MALKRRTKISAAFSMSSMTDIVFLLLIFFMITSTMVHPNAIKLLIPKKATKKVVVEKYLNVRVTESGRYYVDGKRFGTDNVETGLINAFSSSDRAIVRLRTDRNASTGHVARILDIAESNGIKVILDIR</sequence>
<evidence type="ECO:0000256" key="5">
    <source>
        <dbReference type="ARBA" id="ARBA00022989"/>
    </source>
</evidence>
<dbReference type="GO" id="GO:0005886">
    <property type="term" value="C:plasma membrane"/>
    <property type="evidence" value="ECO:0007669"/>
    <property type="project" value="UniProtKB-SubCell"/>
</dbReference>
<comment type="caution">
    <text evidence="8">The sequence shown here is derived from an EMBL/GenBank/DDBJ whole genome shotgun (WGS) entry which is preliminary data.</text>
</comment>
<evidence type="ECO:0000313" key="8">
    <source>
        <dbReference type="EMBL" id="MBR8536301.1"/>
    </source>
</evidence>
<reference evidence="8" key="2">
    <citation type="submission" date="2021-04" db="EMBL/GenBank/DDBJ databases">
        <authorList>
            <person name="Zhang T."/>
            <person name="Zhang Y."/>
            <person name="Lu D."/>
            <person name="Zuo D."/>
            <person name="Du Z."/>
        </authorList>
    </citation>
    <scope>NUCLEOTIDE SEQUENCE</scope>
    <source>
        <strain evidence="8">JR1</strain>
    </source>
</reference>
<dbReference type="Gene3D" id="3.30.420.270">
    <property type="match status" value="1"/>
</dbReference>
<dbReference type="Proteomes" id="UP000679220">
    <property type="component" value="Unassembled WGS sequence"/>
</dbReference>
<name>A0A941F3Y1_9BACT</name>
<evidence type="ECO:0000256" key="6">
    <source>
        <dbReference type="ARBA" id="ARBA00023136"/>
    </source>
</evidence>
<evidence type="ECO:0000256" key="1">
    <source>
        <dbReference type="ARBA" id="ARBA00004162"/>
    </source>
</evidence>
<proteinExistence type="inferred from homology"/>
<keyword evidence="3" id="KW-1003">Cell membrane</keyword>
<keyword evidence="5" id="KW-1133">Transmembrane helix</keyword>
<accession>A0A941F3Y1</accession>
<dbReference type="GO" id="GO:0015031">
    <property type="term" value="P:protein transport"/>
    <property type="evidence" value="ECO:0007669"/>
    <property type="project" value="UniProtKB-KW"/>
</dbReference>
<comment type="subcellular location">
    <subcellularLocation>
        <location evidence="1">Cell membrane</location>
        <topology evidence="1">Single-pass membrane protein</topology>
    </subcellularLocation>
    <subcellularLocation>
        <location evidence="7">Cell membrane</location>
        <topology evidence="7">Single-pass type II membrane protein</topology>
    </subcellularLocation>
</comment>
<evidence type="ECO:0000313" key="9">
    <source>
        <dbReference type="Proteomes" id="UP000679220"/>
    </source>
</evidence>
<dbReference type="RefSeq" id="WP_212191275.1">
    <property type="nucleotide sequence ID" value="NZ_JAGTAR010000017.1"/>
</dbReference>
<dbReference type="PANTHER" id="PTHR30558">
    <property type="entry name" value="EXBD MEMBRANE COMPONENT OF PMF-DRIVEN MACROMOLECULE IMPORT SYSTEM"/>
    <property type="match status" value="1"/>
</dbReference>
<evidence type="ECO:0000256" key="4">
    <source>
        <dbReference type="ARBA" id="ARBA00022692"/>
    </source>
</evidence>
<dbReference type="GO" id="GO:0022857">
    <property type="term" value="F:transmembrane transporter activity"/>
    <property type="evidence" value="ECO:0007669"/>
    <property type="project" value="InterPro"/>
</dbReference>
<keyword evidence="6" id="KW-0472">Membrane</keyword>
<keyword evidence="7" id="KW-0813">Transport</keyword>
<keyword evidence="7" id="KW-0653">Protein transport</keyword>
<dbReference type="AlphaFoldDB" id="A0A941F3Y1"/>
<organism evidence="8 9">
    <name type="scientific">Carboxylicivirga sediminis</name>
    <dbReference type="NCBI Taxonomy" id="2006564"/>
    <lineage>
        <taxon>Bacteria</taxon>
        <taxon>Pseudomonadati</taxon>
        <taxon>Bacteroidota</taxon>
        <taxon>Bacteroidia</taxon>
        <taxon>Marinilabiliales</taxon>
        <taxon>Marinilabiliaceae</taxon>
        <taxon>Carboxylicivirga</taxon>
    </lineage>
</organism>
<dbReference type="InterPro" id="IPR003400">
    <property type="entry name" value="ExbD"/>
</dbReference>
<gene>
    <name evidence="8" type="ORF">KDU71_12085</name>
</gene>
<reference evidence="8" key="1">
    <citation type="journal article" date="2018" name="Int. J. Syst. Evol. Microbiol.">
        <title>Carboxylicivirga sediminis sp. nov., isolated from coastal sediment.</title>
        <authorList>
            <person name="Wang F.Q."/>
            <person name="Ren L.H."/>
            <person name="Zou R.J."/>
            <person name="Sun Y.Z."/>
            <person name="Liu X.J."/>
            <person name="Jiang F."/>
            <person name="Liu L.J."/>
        </authorList>
    </citation>
    <scope>NUCLEOTIDE SEQUENCE</scope>
    <source>
        <strain evidence="8">JR1</strain>
    </source>
</reference>
<dbReference type="Pfam" id="PF02472">
    <property type="entry name" value="ExbD"/>
    <property type="match status" value="1"/>
</dbReference>
<keyword evidence="4 7" id="KW-0812">Transmembrane</keyword>
<keyword evidence="9" id="KW-1185">Reference proteome</keyword>
<dbReference type="PANTHER" id="PTHR30558:SF7">
    <property type="entry name" value="TOL-PAL SYSTEM PROTEIN TOLR"/>
    <property type="match status" value="1"/>
</dbReference>
<evidence type="ECO:0000256" key="3">
    <source>
        <dbReference type="ARBA" id="ARBA00022475"/>
    </source>
</evidence>
<dbReference type="EMBL" id="JAGTAR010000017">
    <property type="protein sequence ID" value="MBR8536301.1"/>
    <property type="molecule type" value="Genomic_DNA"/>
</dbReference>
<comment type="similarity">
    <text evidence="2 7">Belongs to the ExbD/TolR family.</text>
</comment>
<protein>
    <submittedName>
        <fullName evidence="8">Biopolymer transporter ExbD</fullName>
    </submittedName>
</protein>
<evidence type="ECO:0000256" key="7">
    <source>
        <dbReference type="RuleBase" id="RU003879"/>
    </source>
</evidence>
<evidence type="ECO:0000256" key="2">
    <source>
        <dbReference type="ARBA" id="ARBA00005811"/>
    </source>
</evidence>